<feature type="region of interest" description="Disordered" evidence="1">
    <location>
        <begin position="1"/>
        <end position="102"/>
    </location>
</feature>
<accession>A0AAV2LVZ8</accession>
<feature type="compositionally biased region" description="Gly residues" evidence="1">
    <location>
        <begin position="10"/>
        <end position="26"/>
    </location>
</feature>
<name>A0AAV2LVZ8_KNICA</name>
<evidence type="ECO:0000313" key="2">
    <source>
        <dbReference type="EMBL" id="CAL1605221.1"/>
    </source>
</evidence>
<feature type="compositionally biased region" description="Basic and acidic residues" evidence="1">
    <location>
        <begin position="60"/>
        <end position="83"/>
    </location>
</feature>
<proteinExistence type="predicted"/>
<organism evidence="2 3">
    <name type="scientific">Knipowitschia caucasica</name>
    <name type="common">Caucasian dwarf goby</name>
    <name type="synonym">Pomatoschistus caucasicus</name>
    <dbReference type="NCBI Taxonomy" id="637954"/>
    <lineage>
        <taxon>Eukaryota</taxon>
        <taxon>Metazoa</taxon>
        <taxon>Chordata</taxon>
        <taxon>Craniata</taxon>
        <taxon>Vertebrata</taxon>
        <taxon>Euteleostomi</taxon>
        <taxon>Actinopterygii</taxon>
        <taxon>Neopterygii</taxon>
        <taxon>Teleostei</taxon>
        <taxon>Neoteleostei</taxon>
        <taxon>Acanthomorphata</taxon>
        <taxon>Gobiaria</taxon>
        <taxon>Gobiiformes</taxon>
        <taxon>Gobioidei</taxon>
        <taxon>Gobiidae</taxon>
        <taxon>Gobiinae</taxon>
        <taxon>Knipowitschia</taxon>
    </lineage>
</organism>
<feature type="compositionally biased region" description="Gly residues" evidence="1">
    <location>
        <begin position="84"/>
        <end position="96"/>
    </location>
</feature>
<keyword evidence="3" id="KW-1185">Reference proteome</keyword>
<evidence type="ECO:0000313" key="3">
    <source>
        <dbReference type="Proteomes" id="UP001497482"/>
    </source>
</evidence>
<evidence type="ECO:0000256" key="1">
    <source>
        <dbReference type="SAM" id="MobiDB-lite"/>
    </source>
</evidence>
<dbReference type="AlphaFoldDB" id="A0AAV2LVZ8"/>
<gene>
    <name evidence="2" type="ORF">KC01_LOCUS32637</name>
</gene>
<dbReference type="Proteomes" id="UP001497482">
    <property type="component" value="Chromosome 5"/>
</dbReference>
<reference evidence="2 3" key="1">
    <citation type="submission" date="2024-04" db="EMBL/GenBank/DDBJ databases">
        <authorList>
            <person name="Waldvogel A.-M."/>
            <person name="Schoenle A."/>
        </authorList>
    </citation>
    <scope>NUCLEOTIDE SEQUENCE [LARGE SCALE GENOMIC DNA]</scope>
</reference>
<dbReference type="EMBL" id="OZ035827">
    <property type="protein sequence ID" value="CAL1605221.1"/>
    <property type="molecule type" value="Genomic_DNA"/>
</dbReference>
<sequence length="102" mass="10212">MAAQEVLGPGVEGPGVEGPGVEGPGVVGPLQETGNSRRSRIRAGLNPTLRQQQLGESEEGGVRKGERRGERGGRGERGERGEEGGGGGGGEEGGGQLVSHCG</sequence>
<protein>
    <submittedName>
        <fullName evidence="2">Uncharacterized protein</fullName>
    </submittedName>
</protein>